<accession>A0ABQ6EFN3</accession>
<reference evidence="2" key="1">
    <citation type="journal article" date="2019" name="Int. J. Syst. Evol. Microbiol.">
        <title>The Global Catalogue of Microorganisms (GCM) 10K type strain sequencing project: providing services to taxonomists for standard genome sequencing and annotation.</title>
        <authorList>
            <consortium name="The Broad Institute Genomics Platform"/>
            <consortium name="The Broad Institute Genome Sequencing Center for Infectious Disease"/>
            <person name="Wu L."/>
            <person name="Ma J."/>
        </authorList>
    </citation>
    <scope>NUCLEOTIDE SEQUENCE [LARGE SCALE GENOMIC DNA]</scope>
    <source>
        <strain evidence="2">NBRC 109639</strain>
    </source>
</reference>
<comment type="caution">
    <text evidence="1">The sequence shown here is derived from an EMBL/GenBank/DDBJ whole genome shotgun (WGS) entry which is preliminary data.</text>
</comment>
<dbReference type="EMBL" id="BSPT01000043">
    <property type="protein sequence ID" value="GLT06415.1"/>
    <property type="molecule type" value="Genomic_DNA"/>
</dbReference>
<protein>
    <submittedName>
        <fullName evidence="1">Uncharacterized protein</fullName>
    </submittedName>
</protein>
<gene>
    <name evidence="1" type="ORF">GCM10007926_33510</name>
</gene>
<evidence type="ECO:0000313" key="2">
    <source>
        <dbReference type="Proteomes" id="UP001157117"/>
    </source>
</evidence>
<name>A0ABQ6EFN3_9SPHN</name>
<organism evidence="1 2">
    <name type="scientific">Sphingomonas psychrolutea</name>
    <dbReference type="NCBI Taxonomy" id="1259676"/>
    <lineage>
        <taxon>Bacteria</taxon>
        <taxon>Pseudomonadati</taxon>
        <taxon>Pseudomonadota</taxon>
        <taxon>Alphaproteobacteria</taxon>
        <taxon>Sphingomonadales</taxon>
        <taxon>Sphingomonadaceae</taxon>
        <taxon>Sphingomonas</taxon>
    </lineage>
</organism>
<proteinExistence type="predicted"/>
<evidence type="ECO:0000313" key="1">
    <source>
        <dbReference type="EMBL" id="GLT06415.1"/>
    </source>
</evidence>
<dbReference type="Proteomes" id="UP001157117">
    <property type="component" value="Unassembled WGS sequence"/>
</dbReference>
<sequence>MKSSFDWRFNFSAIAFRIMGSLRKFRSGKFHAYGQHTVKLDNLRQAQANIDALRYVPISQRRNSPLRQSLL</sequence>
<keyword evidence="2" id="KW-1185">Reference proteome</keyword>